<evidence type="ECO:0000256" key="1">
    <source>
        <dbReference type="ARBA" id="ARBA00004613"/>
    </source>
</evidence>
<dbReference type="EMBL" id="BAAFGZ010000263">
    <property type="protein sequence ID" value="GAB0137271.1"/>
    <property type="molecule type" value="Genomic_DNA"/>
</dbReference>
<dbReference type="Proteomes" id="UP001562357">
    <property type="component" value="Unassembled WGS sequence"/>
</dbReference>
<accession>A0ABQ0CV13</accession>
<evidence type="ECO:0000256" key="3">
    <source>
        <dbReference type="ARBA" id="ARBA00022525"/>
    </source>
</evidence>
<dbReference type="SUPFAM" id="SSF48264">
    <property type="entry name" value="Cytochrome P450"/>
    <property type="match status" value="1"/>
</dbReference>
<keyword evidence="3" id="KW-0964">Secreted</keyword>
<dbReference type="CDD" id="cd00302">
    <property type="entry name" value="cytochrome_P450"/>
    <property type="match status" value="1"/>
</dbReference>
<feature type="chain" id="PRO_5047477992" description="Cytochrome P450" evidence="5">
    <location>
        <begin position="19"/>
        <end position="1242"/>
    </location>
</feature>
<dbReference type="SUPFAM" id="SSF48113">
    <property type="entry name" value="Heme-dependent peroxidases"/>
    <property type="match status" value="1"/>
</dbReference>
<dbReference type="PANTHER" id="PTHR11475:SF4">
    <property type="entry name" value="CHORION PEROXIDASE"/>
    <property type="match status" value="1"/>
</dbReference>
<dbReference type="InterPro" id="IPR036396">
    <property type="entry name" value="Cyt_P450_sf"/>
</dbReference>
<keyword evidence="5" id="KW-0732">Signal</keyword>
<proteinExistence type="predicted"/>
<keyword evidence="7" id="KW-1185">Reference proteome</keyword>
<dbReference type="InterPro" id="IPR010255">
    <property type="entry name" value="Haem_peroxidase_sf"/>
</dbReference>
<dbReference type="PANTHER" id="PTHR11475">
    <property type="entry name" value="OXIDASE/PEROXIDASE"/>
    <property type="match status" value="1"/>
</dbReference>
<dbReference type="Gene3D" id="1.10.630.10">
    <property type="entry name" value="Cytochrome P450"/>
    <property type="match status" value="1"/>
</dbReference>
<evidence type="ECO:0000256" key="4">
    <source>
        <dbReference type="ARBA" id="ARBA00023180"/>
    </source>
</evidence>
<evidence type="ECO:0000256" key="2">
    <source>
        <dbReference type="ARBA" id="ARBA00011881"/>
    </source>
</evidence>
<dbReference type="PROSITE" id="PS50292">
    <property type="entry name" value="PEROXIDASE_3"/>
    <property type="match status" value="1"/>
</dbReference>
<comment type="subcellular location">
    <subcellularLocation>
        <location evidence="1">Secreted</location>
    </subcellularLocation>
</comment>
<name>A0ABQ0CV13_9HYPO</name>
<dbReference type="CDD" id="cd05396">
    <property type="entry name" value="An_peroxidase_like"/>
    <property type="match status" value="1"/>
</dbReference>
<gene>
    <name evidence="6" type="primary">g5544</name>
    <name evidence="6" type="ORF">EsDP_00005544</name>
</gene>
<evidence type="ECO:0008006" key="8">
    <source>
        <dbReference type="Google" id="ProtNLM"/>
    </source>
</evidence>
<evidence type="ECO:0000256" key="5">
    <source>
        <dbReference type="SAM" id="SignalP"/>
    </source>
</evidence>
<dbReference type="Gene3D" id="1.10.640.10">
    <property type="entry name" value="Haem peroxidase domain superfamily, animal type"/>
    <property type="match status" value="1"/>
</dbReference>
<reference evidence="7" key="1">
    <citation type="submission" date="2024-06" db="EMBL/GenBank/DDBJ databases">
        <title>Draft Genome Sequences of Epichloe bromicola Strains Isolated from Elymus ciliaris.</title>
        <authorList>
            <consortium name="Epichloe bromicola genome sequencing consortium"/>
            <person name="Miura A."/>
            <person name="Imano S."/>
            <person name="Ashida A."/>
            <person name="Sato I."/>
            <person name="Chiba S."/>
            <person name="Tanaka A."/>
            <person name="Camagna M."/>
            <person name="Takemoto D."/>
        </authorList>
    </citation>
    <scope>NUCLEOTIDE SEQUENCE [LARGE SCALE GENOMIC DNA]</scope>
    <source>
        <strain evidence="7">DP</strain>
    </source>
</reference>
<sequence length="1242" mass="141055">MRSPSVLSLITVAGLCAAKQWPYDRYRGIVDKSGRFAPDKSVPEFRDQGPLNEFGQWLRGIINRDDNDLQHIFVNESLPDDATFDVIWKRFNVPDPANFNKTAPPSHVSRQWPNQEASGLFAHLPFDLDQRCTADKNKWWYRTYDGSCNWIKNGEMSEGQYGMAKSRDYGQHAYADGISKPREGPNPRAVSNAFFKRKETLYYEHTPLLLGLVEFIMHDITWSQDSTHEYIDVQMPDDEEYFDKNTTLRVYRTEAVPGTGTSRENPRENINRATTWLDLSSLYGSTDQVARKLRIFEKGKLLTQELKTRGTKKAASYLPFNSMDVPTRTRPGVKVESLFAGGDPRTNEDWVMLGVHTLLLREHNRMCDLLAERHPEYNDEELYQTVRLLMSAKFSLIGNAYQMAYFKDMPWPMDDGFPLYRQMSGKNWLEINPANTYPWPLATKNGKPTVVSAEMAVVYRFHEFIINSFPIKDGLNQTIWDQRLFDTAFNATGFIDAGLENILRGVVSTFIPNFKSGVDEDFRSAGKYRGRPFDIVVSSIVHEREQGLPPFNEYFRAYNKAGPEVQVLIREKFEDFSSDPEMVRELKRLYKTPEDVDLVVGCQLDETMFPHATIPTSALIISLFSLISMGNSDRFSIGFAAMRCLMVDKPWDCHPSNALEELLWKPTQKDGFPNFRVYDAFWMTELDFQAHGQNLLWRLVTENSEIKCLQKNPLFPVDEETNPVLCSLPKAGVDAKLIASTGIEVALSLIRQNYFKIITTILAVAVGVFGFKKLRKRAKGYPHVLNGVPVLGKAQNFQKDSKEIILEGVNKYGTSKSQVFGVRLASLTHYLISRPEDIQMMIDDTPYEMKFSLQRFFEAVNMPIILRKANFDTNLHTNLIRTHLGDSDTIRELGKTIEYAAKGFLEKNPLVSDGSASRRHEALSGYMDRFAASVSARIMVGADANDHPELIDMFLQFNADVDKVIGMGTLLPSFLRFISNVPMSLSYYRFRKIFLPIIEKRRRDPKGGQGGFLDFMPFILEIVDDNKRASDLVVVTVWIGLRNLQISLTSTLLDMINIPGLTPKIAESLATASLADLDTFQSQEGITSSWRLLRSAMFESIRLCGPATGPARIISAEHDVPLVSDPSVRLPPKQVATLSSFYSHRLAVNWGTDAAEYKPERFIERGPDVGSTSFITWGLKGPHTCPGRWFVQEAICVMIKALLDEYHFEAERTGLSDDEKYAYSAGVVTRKEVPVRVFKRAS</sequence>
<dbReference type="PRINTS" id="PR00457">
    <property type="entry name" value="ANPEROXIDASE"/>
</dbReference>
<dbReference type="InterPro" id="IPR001128">
    <property type="entry name" value="Cyt_P450"/>
</dbReference>
<evidence type="ECO:0000313" key="7">
    <source>
        <dbReference type="Proteomes" id="UP001562357"/>
    </source>
</evidence>
<comment type="subunit">
    <text evidence="2">Homotetramer.</text>
</comment>
<dbReference type="InterPro" id="IPR019791">
    <property type="entry name" value="Haem_peroxidase_animal"/>
</dbReference>
<evidence type="ECO:0000313" key="6">
    <source>
        <dbReference type="EMBL" id="GAB0137271.1"/>
    </source>
</evidence>
<dbReference type="InterPro" id="IPR037120">
    <property type="entry name" value="Haem_peroxidase_sf_animal"/>
</dbReference>
<feature type="signal peptide" evidence="5">
    <location>
        <begin position="1"/>
        <end position="18"/>
    </location>
</feature>
<dbReference type="Pfam" id="PF00067">
    <property type="entry name" value="p450"/>
    <property type="match status" value="1"/>
</dbReference>
<organism evidence="6 7">
    <name type="scientific">Epichloe bromicola</name>
    <dbReference type="NCBI Taxonomy" id="79588"/>
    <lineage>
        <taxon>Eukaryota</taxon>
        <taxon>Fungi</taxon>
        <taxon>Dikarya</taxon>
        <taxon>Ascomycota</taxon>
        <taxon>Pezizomycotina</taxon>
        <taxon>Sordariomycetes</taxon>
        <taxon>Hypocreomycetidae</taxon>
        <taxon>Hypocreales</taxon>
        <taxon>Clavicipitaceae</taxon>
        <taxon>Epichloe</taxon>
    </lineage>
</organism>
<dbReference type="Pfam" id="PF03098">
    <property type="entry name" value="An_peroxidase"/>
    <property type="match status" value="1"/>
</dbReference>
<protein>
    <recommendedName>
        <fullName evidence="8">Cytochrome P450</fullName>
    </recommendedName>
</protein>
<comment type="caution">
    <text evidence="6">The sequence shown here is derived from an EMBL/GenBank/DDBJ whole genome shotgun (WGS) entry which is preliminary data.</text>
</comment>
<keyword evidence="4" id="KW-0325">Glycoprotein</keyword>